<dbReference type="RefSeq" id="XP_004177512.1">
    <property type="nucleotide sequence ID" value="XM_004177464.1"/>
</dbReference>
<dbReference type="GeneID" id="14493370"/>
<accession>I2GV41</accession>
<evidence type="ECO:0000256" key="1">
    <source>
        <dbReference type="SAM" id="MobiDB-lite"/>
    </source>
</evidence>
<gene>
    <name evidence="2" type="primary">TBLA0A01920</name>
    <name evidence="2" type="ORF">TBLA_0A01920</name>
</gene>
<reference evidence="2 3" key="1">
    <citation type="journal article" date="2011" name="Proc. Natl. Acad. Sci. U.S.A.">
        <title>Evolutionary erosion of yeast sex chromosomes by mating-type switching accidents.</title>
        <authorList>
            <person name="Gordon J.L."/>
            <person name="Armisen D."/>
            <person name="Proux-Wera E."/>
            <person name="Oheigeartaigh S.S."/>
            <person name="Byrne K.P."/>
            <person name="Wolfe K.H."/>
        </authorList>
    </citation>
    <scope>NUCLEOTIDE SEQUENCE [LARGE SCALE GENOMIC DNA]</scope>
    <source>
        <strain evidence="3">ATCC 34711 / CBS 6284 / DSM 70876 / NBRC 10599 / NRRL Y-10934 / UCD 77-7</strain>
    </source>
</reference>
<dbReference type="EMBL" id="HE806316">
    <property type="protein sequence ID" value="CCH57993.1"/>
    <property type="molecule type" value="Genomic_DNA"/>
</dbReference>
<organism evidence="2 3">
    <name type="scientific">Henningerozyma blattae (strain ATCC 34711 / CBS 6284 / DSM 70876 / NBRC 10599 / NRRL Y-10934 / UCD 77-7)</name>
    <name type="common">Yeast</name>
    <name type="synonym">Tetrapisispora blattae</name>
    <dbReference type="NCBI Taxonomy" id="1071380"/>
    <lineage>
        <taxon>Eukaryota</taxon>
        <taxon>Fungi</taxon>
        <taxon>Dikarya</taxon>
        <taxon>Ascomycota</taxon>
        <taxon>Saccharomycotina</taxon>
        <taxon>Saccharomycetes</taxon>
        <taxon>Saccharomycetales</taxon>
        <taxon>Saccharomycetaceae</taxon>
        <taxon>Henningerozyma</taxon>
    </lineage>
</organism>
<evidence type="ECO:0000313" key="3">
    <source>
        <dbReference type="Proteomes" id="UP000002866"/>
    </source>
</evidence>
<dbReference type="InParanoid" id="I2GV41"/>
<dbReference type="KEGG" id="tbl:TBLA_0A01920"/>
<name>I2GV41_HENB6</name>
<keyword evidence="3" id="KW-1185">Reference proteome</keyword>
<evidence type="ECO:0000313" key="2">
    <source>
        <dbReference type="EMBL" id="CCH57993.1"/>
    </source>
</evidence>
<proteinExistence type="predicted"/>
<sequence length="496" mass="57431">MEPSSDTISNLSSGTPSNTTSKIIRNPKEWKFDFSKDHLEKYNTYSIVIGNDPFQLSNQNDIENYINLPIVKLKEKFAKITISHPLRPNTPTNLQNKKTHIIDELDIFITLIDPDLNKNSCDTSIDDDVVKDVTFDNSLDQSNILSISKDKLFKCGLSIKNGQRFGIFPHKNDIGFNFNELHKTKYVAEYIFEISICYKSAKDGIFEATLRQIDSNYKPSPVINNIFIKRPFTFTMPRNCNRNTTTATTTNTNTHAHSHAHTHTHTNKSNEVLKNLEIEKDLTKRLKYMEDLRLHNSIRDFYSKRFNEFNRTSNGIIQNHPPTPSNNKDTNLHIHNVDLDSLMPTLGEKLKKLEQEEKIKNKLNQLENYQNRDSSIDSLKRYENSFDGLKRYDSSFDESIAKIKYDVPPIMNKDRYRLLRNKRRFIEVDDSCEDVSSSNKQQKTHADDTPHERPLGRLDLELARAKGALFGAFAMLGMMFFFSQIQEGNIQLFHPH</sequence>
<feature type="region of interest" description="Disordered" evidence="1">
    <location>
        <begin position="1"/>
        <end position="22"/>
    </location>
</feature>
<feature type="region of interest" description="Disordered" evidence="1">
    <location>
        <begin position="431"/>
        <end position="453"/>
    </location>
</feature>
<feature type="compositionally biased region" description="Basic and acidic residues" evidence="1">
    <location>
        <begin position="444"/>
        <end position="453"/>
    </location>
</feature>
<dbReference type="HOGENOM" id="CLU_550021_0_0_1"/>
<dbReference type="AlphaFoldDB" id="I2GV41"/>
<protein>
    <submittedName>
        <fullName evidence="2">Uncharacterized protein</fullName>
    </submittedName>
</protein>
<dbReference type="Proteomes" id="UP000002866">
    <property type="component" value="Chromosome 1"/>
</dbReference>